<feature type="region of interest" description="Disordered" evidence="4">
    <location>
        <begin position="358"/>
        <end position="404"/>
    </location>
</feature>
<feature type="compositionally biased region" description="Basic residues" evidence="4">
    <location>
        <begin position="13"/>
        <end position="23"/>
    </location>
</feature>
<evidence type="ECO:0000256" key="3">
    <source>
        <dbReference type="SAM" id="Coils"/>
    </source>
</evidence>
<dbReference type="GO" id="GO:0005681">
    <property type="term" value="C:spliceosomal complex"/>
    <property type="evidence" value="ECO:0007669"/>
    <property type="project" value="TreeGrafter"/>
</dbReference>
<gene>
    <name evidence="7" type="ORF">HKI87_02g16950</name>
</gene>
<feature type="compositionally biased region" description="Acidic residues" evidence="4">
    <location>
        <begin position="366"/>
        <end position="375"/>
    </location>
</feature>
<keyword evidence="8" id="KW-1185">Reference proteome</keyword>
<dbReference type="GO" id="GO:0045292">
    <property type="term" value="P:mRNA cis splicing, via spliceosome"/>
    <property type="evidence" value="ECO:0007669"/>
    <property type="project" value="TreeGrafter"/>
</dbReference>
<comment type="similarity">
    <text evidence="1">Belongs to the CACTIN family.</text>
</comment>
<feature type="region of interest" description="Disordered" evidence="4">
    <location>
        <begin position="446"/>
        <end position="468"/>
    </location>
</feature>
<protein>
    <recommendedName>
        <fullName evidence="2">Splicing factor Cactin</fullName>
    </recommendedName>
</protein>
<dbReference type="GO" id="GO:0005737">
    <property type="term" value="C:cytoplasm"/>
    <property type="evidence" value="ECO:0007669"/>
    <property type="project" value="TreeGrafter"/>
</dbReference>
<feature type="coiled-coil region" evidence="3">
    <location>
        <begin position="111"/>
        <end position="164"/>
    </location>
</feature>
<name>A0AAX4P303_9CHLO</name>
<dbReference type="EMBL" id="CP151502">
    <property type="protein sequence ID" value="WZN60166.1"/>
    <property type="molecule type" value="Genomic_DNA"/>
</dbReference>
<dbReference type="AlphaFoldDB" id="A0AAX4P303"/>
<proteinExistence type="inferred from homology"/>
<feature type="compositionally biased region" description="Basic and acidic residues" evidence="4">
    <location>
        <begin position="262"/>
        <end position="272"/>
    </location>
</feature>
<evidence type="ECO:0000259" key="5">
    <source>
        <dbReference type="Pfam" id="PF09732"/>
    </source>
</evidence>
<feature type="compositionally biased region" description="Basic residues" evidence="4">
    <location>
        <begin position="41"/>
        <end position="52"/>
    </location>
</feature>
<dbReference type="PANTHER" id="PTHR21737">
    <property type="entry name" value="POLYGLUTAMINE BINDING PROTEIN 1/MARVEL MEMBRANE-ASSOCIATING DOMAIN CONTAINING 3"/>
    <property type="match status" value="1"/>
</dbReference>
<feature type="compositionally biased region" description="Low complexity" evidence="4">
    <location>
        <begin position="447"/>
        <end position="466"/>
    </location>
</feature>
<evidence type="ECO:0000256" key="4">
    <source>
        <dbReference type="SAM" id="MobiDB-lite"/>
    </source>
</evidence>
<dbReference type="InterPro" id="IPR018816">
    <property type="entry name" value="Cactin_central"/>
</dbReference>
<feature type="domain" description="Splicing factor Cactin C-terminal" evidence="5">
    <location>
        <begin position="502"/>
        <end position="628"/>
    </location>
</feature>
<organism evidence="7 8">
    <name type="scientific">Chloropicon roscoffensis</name>
    <dbReference type="NCBI Taxonomy" id="1461544"/>
    <lineage>
        <taxon>Eukaryota</taxon>
        <taxon>Viridiplantae</taxon>
        <taxon>Chlorophyta</taxon>
        <taxon>Chloropicophyceae</taxon>
        <taxon>Chloropicales</taxon>
        <taxon>Chloropicaceae</taxon>
        <taxon>Chloropicon</taxon>
    </lineage>
</organism>
<accession>A0AAX4P303</accession>
<feature type="compositionally biased region" description="Basic and acidic residues" evidence="4">
    <location>
        <begin position="1"/>
        <end position="12"/>
    </location>
</feature>
<evidence type="ECO:0000256" key="2">
    <source>
        <dbReference type="ARBA" id="ARBA00034534"/>
    </source>
</evidence>
<dbReference type="PANTHER" id="PTHR21737:SF4">
    <property type="entry name" value="SPLICING FACTOR CACTIN"/>
    <property type="match status" value="1"/>
</dbReference>
<sequence length="628" mass="71738">MADTTEERGGEGRRRRHHRHKRRRGDDEGHGEGRPSSSRGSHSHSRRHSRRSRREEVQEQAGHIAKVLQETGRVVGYDDEENPFGDENLSQAFVWHKKIEKQLEGGATERAFSAEEVRQKHEERLKEIEQVKKRRLEREKELARKQEELDLQQKERVLEEAAELEQRDEGFHAEQVRIRSEIRLREGRPKPADVFYDLLNGVSQTAANLQEPFAMLEMMERSDLEDLEREVRAHAGLDAHDEERSRFWRAVSLVCSEEAEERRRETAAEEGKATGAAGEGVHSSLEGDIRGLLRGKTVGELRQLESSVSAKLEAGATGDEEYWQAVLRKTRIHLARCAVLVQYERRLGDFASAGEGAVAEARAEEEAGEEEEEEGTAAGASRHDRSLSPGPSVLESEGDEPWVGEAEDAEEVRAARARVRTQEQSRLNAAVGSGVLNRKTLEATRLAAGPARPSSSAPSKPAPATAEDAKMAAYSNSLMGEGSENDRSFAQEVRVDRKVEWWHQKYQARKPKYFNRVHTGFEWTKYNQTHYDYDNPPPKVVKGYKFNIFYPDLIDKQKAPTYRIEKDPDCEDYSTCLIRFQAGPPYEDVAFKIVNKEWEYATKHGFKSSFERGILHLFFNFKRTRYRK</sequence>
<dbReference type="Pfam" id="PF09732">
    <property type="entry name" value="CactinC_cactus"/>
    <property type="match status" value="1"/>
</dbReference>
<feature type="region of interest" description="Disordered" evidence="4">
    <location>
        <begin position="262"/>
        <end position="281"/>
    </location>
</feature>
<keyword evidence="3" id="KW-0175">Coiled coil</keyword>
<feature type="region of interest" description="Disordered" evidence="4">
    <location>
        <begin position="1"/>
        <end position="83"/>
    </location>
</feature>
<dbReference type="Proteomes" id="UP001472866">
    <property type="component" value="Chromosome 02"/>
</dbReference>
<feature type="compositionally biased region" description="Basic and acidic residues" evidence="4">
    <location>
        <begin position="24"/>
        <end position="33"/>
    </location>
</feature>
<dbReference type="InterPro" id="IPR019134">
    <property type="entry name" value="Cactin_C"/>
</dbReference>
<feature type="domain" description="Splicing factor cactin central" evidence="6">
    <location>
        <begin position="157"/>
        <end position="338"/>
    </location>
</feature>
<evidence type="ECO:0000313" key="8">
    <source>
        <dbReference type="Proteomes" id="UP001472866"/>
    </source>
</evidence>
<dbReference type="Pfam" id="PF10312">
    <property type="entry name" value="Cactin_mid"/>
    <property type="match status" value="1"/>
</dbReference>
<reference evidence="7 8" key="1">
    <citation type="submission" date="2024-03" db="EMBL/GenBank/DDBJ databases">
        <title>Complete genome sequence of the green alga Chloropicon roscoffensis RCC1871.</title>
        <authorList>
            <person name="Lemieux C."/>
            <person name="Pombert J.-F."/>
            <person name="Otis C."/>
            <person name="Turmel M."/>
        </authorList>
    </citation>
    <scope>NUCLEOTIDE SEQUENCE [LARGE SCALE GENOMIC DNA]</scope>
    <source>
        <strain evidence="7 8">RCC1871</strain>
    </source>
</reference>
<evidence type="ECO:0000313" key="7">
    <source>
        <dbReference type="EMBL" id="WZN60166.1"/>
    </source>
</evidence>
<evidence type="ECO:0000259" key="6">
    <source>
        <dbReference type="Pfam" id="PF10312"/>
    </source>
</evidence>
<dbReference type="SMART" id="SM01050">
    <property type="entry name" value="CactinC_cactus"/>
    <property type="match status" value="1"/>
</dbReference>
<evidence type="ECO:0000256" key="1">
    <source>
        <dbReference type="ARBA" id="ARBA00006895"/>
    </source>
</evidence>